<name>A0AAD4HWL5_9PEZI</name>
<feature type="coiled-coil region" evidence="1">
    <location>
        <begin position="292"/>
        <end position="406"/>
    </location>
</feature>
<proteinExistence type="predicted"/>
<evidence type="ECO:0000256" key="1">
    <source>
        <dbReference type="SAM" id="Coils"/>
    </source>
</evidence>
<reference evidence="3" key="1">
    <citation type="submission" date="2023-02" db="EMBL/GenBank/DDBJ databases">
        <authorList>
            <person name="Palmer J.M."/>
        </authorList>
    </citation>
    <scope>NUCLEOTIDE SEQUENCE</scope>
    <source>
        <strain evidence="3">FW57</strain>
    </source>
</reference>
<dbReference type="AlphaFoldDB" id="A0AAD4HWL5"/>
<dbReference type="EMBL" id="JAHCVI010000004">
    <property type="protein sequence ID" value="KAG7286096.1"/>
    <property type="molecule type" value="Genomic_DNA"/>
</dbReference>
<gene>
    <name evidence="3" type="ORF">NEMBOFW57_008399</name>
</gene>
<accession>A0AAD4HWL5</accession>
<dbReference type="Proteomes" id="UP001197093">
    <property type="component" value="Unassembled WGS sequence"/>
</dbReference>
<organism evidence="3 4">
    <name type="scientific">Staphylotrichum longicolle</name>
    <dbReference type="NCBI Taxonomy" id="669026"/>
    <lineage>
        <taxon>Eukaryota</taxon>
        <taxon>Fungi</taxon>
        <taxon>Dikarya</taxon>
        <taxon>Ascomycota</taxon>
        <taxon>Pezizomycotina</taxon>
        <taxon>Sordariomycetes</taxon>
        <taxon>Sordariomycetidae</taxon>
        <taxon>Sordariales</taxon>
        <taxon>Chaetomiaceae</taxon>
        <taxon>Staphylotrichum</taxon>
    </lineage>
</organism>
<keyword evidence="4" id="KW-1185">Reference proteome</keyword>
<feature type="coiled-coil region" evidence="1">
    <location>
        <begin position="29"/>
        <end position="105"/>
    </location>
</feature>
<evidence type="ECO:0000256" key="2">
    <source>
        <dbReference type="SAM" id="MobiDB-lite"/>
    </source>
</evidence>
<comment type="caution">
    <text evidence="3">The sequence shown here is derived from an EMBL/GenBank/DDBJ whole genome shotgun (WGS) entry which is preliminary data.</text>
</comment>
<feature type="compositionally biased region" description="Basic and acidic residues" evidence="2">
    <location>
        <begin position="442"/>
        <end position="460"/>
    </location>
</feature>
<sequence>MVRQRRVNISHEFTTGMAGVINQFTHQQNAALEEQKAKYHKYIKRLKKDLSQESAVVARQVSEIDAQSKDLEALQESKEHMASQLRDIKAKLRASDDHARKLEEKYHACKTHLNSAIQEQQDLYTRSKEQWDEALRQVRAMGKSQSVETEMAVQKAEVIREKMIEKVRQTIAQSKSEAMDLYGRIETLTQQVEEKETELMEERESVRTLSKRVRELQATSAGFEALAAQGKQILATIGEQQSKAEEHRQKLAEDFRHRITAKLDTILDSRNSISEATGQLSADLELHTEKIWKRLDDQLESLSKQLAEKAEENGMVSTLYKRKDAECEQHKKAIESLRETAEKQCDQIQDLEASLVSLDAAQEENEDTIRRLQATARDTTQLREDLEAKAAAVAELQIKLDVKEREHASELQSYSSNIHKLAQAIHEKDQSLGAAVQQAAETARREARAEMEKPEIRQSS</sequence>
<protein>
    <submittedName>
        <fullName evidence="3">Uncharacterized protein</fullName>
    </submittedName>
</protein>
<evidence type="ECO:0000313" key="3">
    <source>
        <dbReference type="EMBL" id="KAG7286096.1"/>
    </source>
</evidence>
<feature type="region of interest" description="Disordered" evidence="2">
    <location>
        <begin position="429"/>
        <end position="460"/>
    </location>
</feature>
<feature type="coiled-coil region" evidence="1">
    <location>
        <begin position="178"/>
        <end position="219"/>
    </location>
</feature>
<evidence type="ECO:0000313" key="4">
    <source>
        <dbReference type="Proteomes" id="UP001197093"/>
    </source>
</evidence>
<keyword evidence="1" id="KW-0175">Coiled coil</keyword>